<name>A0A103XRJ0_CYNCS</name>
<evidence type="ECO:0000256" key="3">
    <source>
        <dbReference type="ARBA" id="ARBA00022801"/>
    </source>
</evidence>
<evidence type="ECO:0000256" key="9">
    <source>
        <dbReference type="PROSITE-ProRule" id="PRU10060"/>
    </source>
</evidence>
<dbReference type="EMBL" id="LEKV01004381">
    <property type="protein sequence ID" value="KVH95573.1"/>
    <property type="molecule type" value="Genomic_DNA"/>
</dbReference>
<dbReference type="STRING" id="59895.A0A103XRJ0"/>
<dbReference type="OMA" id="MCSYLHQ"/>
<dbReference type="InterPro" id="IPR008928">
    <property type="entry name" value="6-hairpin_glycosidase_sf"/>
</dbReference>
<sequence length="655" mass="73385">MYAANHWGGSLEITNDPDDQNRRKEDMDKASLYNIQTHQSGTLDETQQSWLLDPNEASRKKSKTRYVDLGCIVVKRKVLKWTVIGILVAFLVIGVPIIIAKSLPKHKSRPPPPDQYTEALHKALQFFNAQKYLIQFIKKKFLINDTAGKLPKNNGIKWRGNSGLKDGSDATDVKGGLVGGYYDAGDNTKFHFPMSFAMTMLSWSVIEYEHKYKFIEEYDHARELIKWGTDYLLRTFNSSATKIDHIYGQVGGSQNGSAIPDDHTCWERPEDMDYKRPIQLITAGADLAGEMAAALAAASIVFRDDTAYSKKLVQGAATVWTFARDEGKRSPYSRGNLFIEPYYNSTGYYDEYIWGSAWMYYATGNSSYLWLATNKGLSRHAKALLDNPIQRVLSWDNKSPAAMLLLTRIRMFLNPGFPYEDMLSKYQTATSLTMCSYLPRYQVFNRTRGMHNAFFDIILSLTSNVNADIKAIIFRAGGLIELSQGRPQNLQYVANAVFLTSLYADYLDAADLPGWNCGTSFMDYILGKNPMDMSYVVGYGKKYPTHVHHRGASIPDNNIRYSCKGGFRWMSTGKPNPNTITGAMVGGPDRFDKFRDVRSNFSYTEPTLAGNAGLVVALASLTTTGGKEGVDKNSIFSAIPPLYKAAPPPPPPWKP</sequence>
<evidence type="ECO:0000259" key="13">
    <source>
        <dbReference type="Pfam" id="PF00759"/>
    </source>
</evidence>
<evidence type="ECO:0000256" key="10">
    <source>
        <dbReference type="RuleBase" id="RU361166"/>
    </source>
</evidence>
<evidence type="ECO:0000256" key="7">
    <source>
        <dbReference type="ARBA" id="ARBA00023326"/>
    </source>
</evidence>
<keyword evidence="4 10" id="KW-0136">Cellulose degradation</keyword>
<dbReference type="InterPro" id="IPR012341">
    <property type="entry name" value="6hp_glycosidase-like_sf"/>
</dbReference>
<feature type="active site" evidence="9">
    <location>
        <position position="596"/>
    </location>
</feature>
<evidence type="ECO:0000256" key="11">
    <source>
        <dbReference type="SAM" id="MobiDB-lite"/>
    </source>
</evidence>
<evidence type="ECO:0000313" key="14">
    <source>
        <dbReference type="EMBL" id="KVH95573.1"/>
    </source>
</evidence>
<proteinExistence type="inferred from homology"/>
<dbReference type="GO" id="GO:0008810">
    <property type="term" value="F:cellulase activity"/>
    <property type="evidence" value="ECO:0007669"/>
    <property type="project" value="UniProtKB-EC"/>
</dbReference>
<evidence type="ECO:0000256" key="12">
    <source>
        <dbReference type="SAM" id="Phobius"/>
    </source>
</evidence>
<dbReference type="SUPFAM" id="SSF48208">
    <property type="entry name" value="Six-hairpin glycosidases"/>
    <property type="match status" value="1"/>
</dbReference>
<keyword evidence="5 8" id="KW-0119">Carbohydrate metabolism</keyword>
<dbReference type="Gramene" id="KVH95573">
    <property type="protein sequence ID" value="KVH95573"/>
    <property type="gene ID" value="Ccrd_002371"/>
</dbReference>
<keyword evidence="7 8" id="KW-0624">Polysaccharide degradation</keyword>
<keyword evidence="3 8" id="KW-0378">Hydrolase</keyword>
<gene>
    <name evidence="14" type="ORF">Ccrd_002371</name>
</gene>
<evidence type="ECO:0000313" key="15">
    <source>
        <dbReference type="Proteomes" id="UP000243975"/>
    </source>
</evidence>
<accession>A0A103XRJ0</accession>
<feature type="transmembrane region" description="Helical" evidence="12">
    <location>
        <begin position="78"/>
        <end position="99"/>
    </location>
</feature>
<keyword evidence="6 8" id="KW-0326">Glycosidase</keyword>
<comment type="similarity">
    <text evidence="2 8 10">Belongs to the glycosyl hydrolase 9 (cellulase E) family.</text>
</comment>
<dbReference type="Gene3D" id="1.50.10.10">
    <property type="match status" value="1"/>
</dbReference>
<feature type="domain" description="Glycoside hydrolase family 9" evidence="13">
    <location>
        <begin position="116"/>
        <end position="618"/>
    </location>
</feature>
<comment type="catalytic activity">
    <reaction evidence="1 10">
        <text>Endohydrolysis of (1-&gt;4)-beta-D-glucosidic linkages in cellulose, lichenin and cereal beta-D-glucans.</text>
        <dbReference type="EC" id="3.2.1.4"/>
    </reaction>
</comment>
<dbReference type="PANTHER" id="PTHR22298">
    <property type="entry name" value="ENDO-1,4-BETA-GLUCANASE"/>
    <property type="match status" value="1"/>
</dbReference>
<organism evidence="14 15">
    <name type="scientific">Cynara cardunculus var. scolymus</name>
    <name type="common">Globe artichoke</name>
    <name type="synonym">Cynara scolymus</name>
    <dbReference type="NCBI Taxonomy" id="59895"/>
    <lineage>
        <taxon>Eukaryota</taxon>
        <taxon>Viridiplantae</taxon>
        <taxon>Streptophyta</taxon>
        <taxon>Embryophyta</taxon>
        <taxon>Tracheophyta</taxon>
        <taxon>Spermatophyta</taxon>
        <taxon>Magnoliopsida</taxon>
        <taxon>eudicotyledons</taxon>
        <taxon>Gunneridae</taxon>
        <taxon>Pentapetalae</taxon>
        <taxon>asterids</taxon>
        <taxon>campanulids</taxon>
        <taxon>Asterales</taxon>
        <taxon>Asteraceae</taxon>
        <taxon>Carduoideae</taxon>
        <taxon>Cardueae</taxon>
        <taxon>Carduinae</taxon>
        <taxon>Cynara</taxon>
    </lineage>
</organism>
<protein>
    <recommendedName>
        <fullName evidence="10">Endoglucanase</fullName>
        <ecNumber evidence="10">3.2.1.4</ecNumber>
    </recommendedName>
</protein>
<dbReference type="InterPro" id="IPR001701">
    <property type="entry name" value="Glyco_hydro_9"/>
</dbReference>
<feature type="active site" evidence="9">
    <location>
        <position position="605"/>
    </location>
</feature>
<dbReference type="AlphaFoldDB" id="A0A103XRJ0"/>
<dbReference type="PROSITE" id="PS00592">
    <property type="entry name" value="GH9_2"/>
    <property type="match status" value="1"/>
</dbReference>
<evidence type="ECO:0000256" key="1">
    <source>
        <dbReference type="ARBA" id="ARBA00000966"/>
    </source>
</evidence>
<keyword evidence="15" id="KW-1185">Reference proteome</keyword>
<keyword evidence="12" id="KW-0812">Transmembrane</keyword>
<dbReference type="PROSITE" id="PS00698">
    <property type="entry name" value="GH9_3"/>
    <property type="match status" value="1"/>
</dbReference>
<dbReference type="InterPro" id="IPR033126">
    <property type="entry name" value="Glyco_hydro_9_Asp/Glu_AS"/>
</dbReference>
<reference evidence="14 15" key="1">
    <citation type="journal article" date="2016" name="Sci. Rep.">
        <title>The genome sequence of the outbreeding globe artichoke constructed de novo incorporating a phase-aware low-pass sequencing strategy of F1 progeny.</title>
        <authorList>
            <person name="Scaglione D."/>
            <person name="Reyes-Chin-Wo S."/>
            <person name="Acquadro A."/>
            <person name="Froenicke L."/>
            <person name="Portis E."/>
            <person name="Beitel C."/>
            <person name="Tirone M."/>
            <person name="Mauro R."/>
            <person name="Lo Monaco A."/>
            <person name="Mauromicale G."/>
            <person name="Faccioli P."/>
            <person name="Cattivelli L."/>
            <person name="Rieseberg L."/>
            <person name="Michelmore R."/>
            <person name="Lanteri S."/>
        </authorList>
    </citation>
    <scope>NUCLEOTIDE SEQUENCE [LARGE SCALE GENOMIC DNA]</scope>
    <source>
        <strain evidence="14">2C</strain>
    </source>
</reference>
<dbReference type="GO" id="GO:0030245">
    <property type="term" value="P:cellulose catabolic process"/>
    <property type="evidence" value="ECO:0007669"/>
    <property type="project" value="UniProtKB-KW"/>
</dbReference>
<feature type="active site" evidence="8">
    <location>
        <position position="548"/>
    </location>
</feature>
<keyword evidence="12" id="KW-0472">Membrane</keyword>
<evidence type="ECO:0000256" key="4">
    <source>
        <dbReference type="ARBA" id="ARBA00023001"/>
    </source>
</evidence>
<evidence type="ECO:0000256" key="8">
    <source>
        <dbReference type="PROSITE-ProRule" id="PRU10059"/>
    </source>
</evidence>
<evidence type="ECO:0000256" key="2">
    <source>
        <dbReference type="ARBA" id="ARBA00007072"/>
    </source>
</evidence>
<dbReference type="Proteomes" id="UP000243975">
    <property type="component" value="Unassembled WGS sequence"/>
</dbReference>
<dbReference type="InterPro" id="IPR018221">
    <property type="entry name" value="Glyco_hydro_9_His_AS"/>
</dbReference>
<dbReference type="EC" id="3.2.1.4" evidence="10"/>
<evidence type="ECO:0000256" key="5">
    <source>
        <dbReference type="ARBA" id="ARBA00023277"/>
    </source>
</evidence>
<comment type="caution">
    <text evidence="14">The sequence shown here is derived from an EMBL/GenBank/DDBJ whole genome shotgun (WGS) entry which is preliminary data.</text>
</comment>
<dbReference type="Pfam" id="PF00759">
    <property type="entry name" value="Glyco_hydro_9"/>
    <property type="match status" value="1"/>
</dbReference>
<feature type="region of interest" description="Disordered" evidence="11">
    <location>
        <begin position="1"/>
        <end position="23"/>
    </location>
</feature>
<evidence type="ECO:0000256" key="6">
    <source>
        <dbReference type="ARBA" id="ARBA00023295"/>
    </source>
</evidence>
<keyword evidence="12" id="KW-1133">Transmembrane helix</keyword>